<evidence type="ECO:0000256" key="1">
    <source>
        <dbReference type="ARBA" id="ARBA00022729"/>
    </source>
</evidence>
<dbReference type="InterPro" id="IPR054828">
    <property type="entry name" value="Vit_B12_bind_prot"/>
</dbReference>
<dbReference type="Gene3D" id="3.40.50.1980">
    <property type="entry name" value="Nitrogenase molybdenum iron protein domain"/>
    <property type="match status" value="2"/>
</dbReference>
<evidence type="ECO:0000313" key="3">
    <source>
        <dbReference type="EMBL" id="MBR7801763.1"/>
    </source>
</evidence>
<sequence>MIDQRDAIDCLTDACGVIHSPVPSNVSPRIVCLVPSITELLFDLGLEKFLVGRTGFCIHPRDRVGAVPKVGGTKDVNLKKIRQLEPTHLIVNIDENEKPTVDQLSQFIPHVIVTHPLNPQDNLHLYRMLGAIFNVNIQAEQLCQAFQDAISNVRVDMTPKHVLYCIWKDPWMTVSEDTYIAQNLALRGWINVFPQAHAVSPKRYPQFEWDDPILANTDLIMLSTEPYSFTHQHCEELQRTLLKPVILVDGEMLSWYGSRAIQGLRYLQNLNI</sequence>
<keyword evidence="1" id="KW-0732">Signal</keyword>
<dbReference type="InterPro" id="IPR050902">
    <property type="entry name" value="ABC_Transporter_SBP"/>
</dbReference>
<feature type="domain" description="Fe/B12 periplasmic-binding" evidence="2">
    <location>
        <begin position="29"/>
        <end position="272"/>
    </location>
</feature>
<dbReference type="AlphaFoldDB" id="A0A941E8L6"/>
<dbReference type="PANTHER" id="PTHR30535:SF35">
    <property type="entry name" value="PERIPLASMIC BINDING PROTEIN"/>
    <property type="match status" value="1"/>
</dbReference>
<dbReference type="SUPFAM" id="SSF53807">
    <property type="entry name" value="Helical backbone' metal receptor"/>
    <property type="match status" value="1"/>
</dbReference>
<comment type="caution">
    <text evidence="3">The sequence shown here is derived from an EMBL/GenBank/DDBJ whole genome shotgun (WGS) entry which is preliminary data.</text>
</comment>
<dbReference type="EMBL" id="JAGSPJ010000008">
    <property type="protein sequence ID" value="MBR7801763.1"/>
    <property type="molecule type" value="Genomic_DNA"/>
</dbReference>
<keyword evidence="4" id="KW-1185">Reference proteome</keyword>
<dbReference type="RefSeq" id="WP_212676863.1">
    <property type="nucleotide sequence ID" value="NZ_JAGSPJ010000008.1"/>
</dbReference>
<dbReference type="Proteomes" id="UP000678545">
    <property type="component" value="Unassembled WGS sequence"/>
</dbReference>
<dbReference type="NCBIfam" id="NF038402">
    <property type="entry name" value="TroA_like"/>
    <property type="match status" value="1"/>
</dbReference>
<evidence type="ECO:0000259" key="2">
    <source>
        <dbReference type="PROSITE" id="PS50983"/>
    </source>
</evidence>
<reference evidence="3" key="1">
    <citation type="submission" date="2021-04" db="EMBL/GenBank/DDBJ databases">
        <title>novel species isolated from subtropical streams in China.</title>
        <authorList>
            <person name="Lu H."/>
        </authorList>
    </citation>
    <scope>NUCLEOTIDE SEQUENCE</scope>
    <source>
        <strain evidence="3">FT137W</strain>
    </source>
</reference>
<name>A0A941E8L6_9BURK</name>
<proteinExistence type="predicted"/>
<accession>A0A941E8L6</accession>
<dbReference type="PROSITE" id="PS50983">
    <property type="entry name" value="FE_B12_PBP"/>
    <property type="match status" value="1"/>
</dbReference>
<dbReference type="InterPro" id="IPR002491">
    <property type="entry name" value="ABC_transptr_periplasmic_BD"/>
</dbReference>
<evidence type="ECO:0000313" key="4">
    <source>
        <dbReference type="Proteomes" id="UP000678545"/>
    </source>
</evidence>
<gene>
    <name evidence="3" type="ORF">KDM90_17245</name>
</gene>
<dbReference type="PANTHER" id="PTHR30535">
    <property type="entry name" value="VITAMIN B12-BINDING PROTEIN"/>
    <property type="match status" value="1"/>
</dbReference>
<dbReference type="Pfam" id="PF01497">
    <property type="entry name" value="Peripla_BP_2"/>
    <property type="match status" value="1"/>
</dbReference>
<organism evidence="3 4">
    <name type="scientific">Undibacterium fentianense</name>
    <dbReference type="NCBI Taxonomy" id="2828728"/>
    <lineage>
        <taxon>Bacteria</taxon>
        <taxon>Pseudomonadati</taxon>
        <taxon>Pseudomonadota</taxon>
        <taxon>Betaproteobacteria</taxon>
        <taxon>Burkholderiales</taxon>
        <taxon>Oxalobacteraceae</taxon>
        <taxon>Undibacterium</taxon>
    </lineage>
</organism>
<protein>
    <submittedName>
        <fullName evidence="3">ABC transporter substrate-binding protein</fullName>
    </submittedName>
</protein>